<evidence type="ECO:0000313" key="3">
    <source>
        <dbReference type="Proteomes" id="UP001189429"/>
    </source>
</evidence>
<feature type="compositionally biased region" description="Gly residues" evidence="1">
    <location>
        <begin position="107"/>
        <end position="117"/>
    </location>
</feature>
<feature type="compositionally biased region" description="Basic and acidic residues" evidence="1">
    <location>
        <begin position="80"/>
        <end position="106"/>
    </location>
</feature>
<organism evidence="2 3">
    <name type="scientific">Prorocentrum cordatum</name>
    <dbReference type="NCBI Taxonomy" id="2364126"/>
    <lineage>
        <taxon>Eukaryota</taxon>
        <taxon>Sar</taxon>
        <taxon>Alveolata</taxon>
        <taxon>Dinophyceae</taxon>
        <taxon>Prorocentrales</taxon>
        <taxon>Prorocentraceae</taxon>
        <taxon>Prorocentrum</taxon>
    </lineage>
</organism>
<evidence type="ECO:0000256" key="1">
    <source>
        <dbReference type="SAM" id="MobiDB-lite"/>
    </source>
</evidence>
<feature type="compositionally biased region" description="Low complexity" evidence="1">
    <location>
        <begin position="1"/>
        <end position="11"/>
    </location>
</feature>
<dbReference type="Proteomes" id="UP001189429">
    <property type="component" value="Unassembled WGS sequence"/>
</dbReference>
<accession>A0ABN9RDP5</accession>
<comment type="caution">
    <text evidence="2">The sequence shown here is derived from an EMBL/GenBank/DDBJ whole genome shotgun (WGS) entry which is preliminary data.</text>
</comment>
<evidence type="ECO:0000313" key="2">
    <source>
        <dbReference type="EMBL" id="CAK0817109.1"/>
    </source>
</evidence>
<feature type="non-terminal residue" evidence="2">
    <location>
        <position position="164"/>
    </location>
</feature>
<feature type="region of interest" description="Disordered" evidence="1">
    <location>
        <begin position="1"/>
        <end position="164"/>
    </location>
</feature>
<gene>
    <name evidence="2" type="ORF">PCOR1329_LOCUS19802</name>
</gene>
<proteinExistence type="predicted"/>
<name>A0ABN9RDP5_9DINO</name>
<feature type="compositionally biased region" description="Basic and acidic residues" evidence="1">
    <location>
        <begin position="33"/>
        <end position="45"/>
    </location>
</feature>
<keyword evidence="3" id="KW-1185">Reference proteome</keyword>
<feature type="compositionally biased region" description="Gly residues" evidence="1">
    <location>
        <begin position="15"/>
        <end position="32"/>
    </location>
</feature>
<feature type="non-terminal residue" evidence="2">
    <location>
        <position position="1"/>
    </location>
</feature>
<sequence length="164" mass="16849">AARPGAVQQRAGARRGAGGARGERGGGVPRGLRGGESHGPVDDPLHRRHPSWEPSAHGAAQEGPRLPGRVAPGHPLAADQPRHDLEDGPLLQEHDLAARDGQDLGRARGGGEGGALQGGVLPEAQLRAAAPAHRHDGEGLDAQRAPDPRPLALLGRRVMGGQRG</sequence>
<reference evidence="2" key="1">
    <citation type="submission" date="2023-10" db="EMBL/GenBank/DDBJ databases">
        <authorList>
            <person name="Chen Y."/>
            <person name="Shah S."/>
            <person name="Dougan E. K."/>
            <person name="Thang M."/>
            <person name="Chan C."/>
        </authorList>
    </citation>
    <scope>NUCLEOTIDE SEQUENCE [LARGE SCALE GENOMIC DNA]</scope>
</reference>
<protein>
    <submittedName>
        <fullName evidence="2">Uncharacterized protein</fullName>
    </submittedName>
</protein>
<dbReference type="EMBL" id="CAUYUJ010006353">
    <property type="protein sequence ID" value="CAK0817109.1"/>
    <property type="molecule type" value="Genomic_DNA"/>
</dbReference>